<feature type="signal peptide" evidence="2">
    <location>
        <begin position="1"/>
        <end position="24"/>
    </location>
</feature>
<dbReference type="PANTHER" id="PTHR36933">
    <property type="entry name" value="SLL0788 PROTEIN"/>
    <property type="match status" value="1"/>
</dbReference>
<dbReference type="RefSeq" id="WP_147040938.1">
    <property type="nucleotide sequence ID" value="NZ_BJUW01000022.1"/>
</dbReference>
<organism evidence="4 5">
    <name type="scientific">Microbacterium aerolatum</name>
    <dbReference type="NCBI Taxonomy" id="153731"/>
    <lineage>
        <taxon>Bacteria</taxon>
        <taxon>Bacillati</taxon>
        <taxon>Actinomycetota</taxon>
        <taxon>Actinomycetes</taxon>
        <taxon>Micrococcales</taxon>
        <taxon>Microbacteriaceae</taxon>
        <taxon>Microbacterium</taxon>
    </lineage>
</organism>
<protein>
    <submittedName>
        <fullName evidence="4">DUF305 domain-containing protein</fullName>
    </submittedName>
</protein>
<dbReference type="Pfam" id="PF03713">
    <property type="entry name" value="DUF305"/>
    <property type="match status" value="1"/>
</dbReference>
<accession>A0A511AID7</accession>
<keyword evidence="2" id="KW-0732">Signal</keyword>
<keyword evidence="5" id="KW-1185">Reference proteome</keyword>
<dbReference type="OrthoDB" id="26872at2"/>
<dbReference type="Gene3D" id="1.20.1260.10">
    <property type="match status" value="1"/>
</dbReference>
<evidence type="ECO:0000256" key="1">
    <source>
        <dbReference type="SAM" id="MobiDB-lite"/>
    </source>
</evidence>
<reference evidence="4 5" key="1">
    <citation type="submission" date="2019-07" db="EMBL/GenBank/DDBJ databases">
        <title>Whole genome shotgun sequence of Microbacterium aerolatum NBRC 103071.</title>
        <authorList>
            <person name="Hosoyama A."/>
            <person name="Uohara A."/>
            <person name="Ohji S."/>
            <person name="Ichikawa N."/>
        </authorList>
    </citation>
    <scope>NUCLEOTIDE SEQUENCE [LARGE SCALE GENOMIC DNA]</scope>
    <source>
        <strain evidence="4 5">NBRC 103071</strain>
    </source>
</reference>
<feature type="region of interest" description="Disordered" evidence="1">
    <location>
        <begin position="25"/>
        <end position="46"/>
    </location>
</feature>
<dbReference type="InterPro" id="IPR012347">
    <property type="entry name" value="Ferritin-like"/>
</dbReference>
<dbReference type="InterPro" id="IPR005183">
    <property type="entry name" value="DUF305_CopM-like"/>
</dbReference>
<feature type="chain" id="PRO_5038437886" evidence="2">
    <location>
        <begin position="25"/>
        <end position="202"/>
    </location>
</feature>
<comment type="caution">
    <text evidence="4">The sequence shown here is derived from an EMBL/GenBank/DDBJ whole genome shotgun (WGS) entry which is preliminary data.</text>
</comment>
<dbReference type="EMBL" id="BJUW01000022">
    <property type="protein sequence ID" value="GEK87899.1"/>
    <property type="molecule type" value="Genomic_DNA"/>
</dbReference>
<evidence type="ECO:0000313" key="4">
    <source>
        <dbReference type="EMBL" id="GEK87899.1"/>
    </source>
</evidence>
<dbReference type="AlphaFoldDB" id="A0A511AID7"/>
<sequence length="202" mass="21449">MNKKIPLAVSTGVLTLALALSGCADNSTAPSSETTSPSQSSSASMATEADEMFVTMMIPHHQQAIDMADILLAKDGADPRVVELAEQIKAAQGPEIDKMLGWLEAWGVDYDPDSMGGMDHGSIGGDDSMMSEEDMTLLEDADAAEASRLFLEQMIVHHEGAVDMAQTALDDAQNPDVLDLAQQVIDDQTAEIAAMQELLGQL</sequence>
<dbReference type="PROSITE" id="PS51257">
    <property type="entry name" value="PROKAR_LIPOPROTEIN"/>
    <property type="match status" value="1"/>
</dbReference>
<name>A0A511AID7_9MICO</name>
<feature type="domain" description="DUF305" evidence="3">
    <location>
        <begin position="50"/>
        <end position="199"/>
    </location>
</feature>
<evidence type="ECO:0000259" key="3">
    <source>
        <dbReference type="Pfam" id="PF03713"/>
    </source>
</evidence>
<feature type="compositionally biased region" description="Low complexity" evidence="1">
    <location>
        <begin position="27"/>
        <end position="46"/>
    </location>
</feature>
<proteinExistence type="predicted"/>
<dbReference type="PANTHER" id="PTHR36933:SF1">
    <property type="entry name" value="SLL0788 PROTEIN"/>
    <property type="match status" value="1"/>
</dbReference>
<evidence type="ECO:0000256" key="2">
    <source>
        <dbReference type="SAM" id="SignalP"/>
    </source>
</evidence>
<evidence type="ECO:0000313" key="5">
    <source>
        <dbReference type="Proteomes" id="UP000321225"/>
    </source>
</evidence>
<gene>
    <name evidence="4" type="ORF">MAE01_30750</name>
</gene>
<dbReference type="Proteomes" id="UP000321225">
    <property type="component" value="Unassembled WGS sequence"/>
</dbReference>